<feature type="non-terminal residue" evidence="7">
    <location>
        <position position="1"/>
    </location>
</feature>
<dbReference type="PANTHER" id="PTHR30603:SF47">
    <property type="entry name" value="RNA POLYMERASE SIGMA FACTOR SIGD, CHLOROPLASTIC"/>
    <property type="match status" value="1"/>
</dbReference>
<evidence type="ECO:0000259" key="6">
    <source>
        <dbReference type="PROSITE" id="PS00715"/>
    </source>
</evidence>
<dbReference type="EMBL" id="KV784361">
    <property type="protein sequence ID" value="OEU13518.1"/>
    <property type="molecule type" value="Genomic_DNA"/>
</dbReference>
<dbReference type="InterPro" id="IPR007630">
    <property type="entry name" value="RNA_pol_sigma70_r4"/>
</dbReference>
<dbReference type="InParanoid" id="A0A1E7F5Q4"/>
<organism evidence="7 8">
    <name type="scientific">Fragilariopsis cylindrus CCMP1102</name>
    <dbReference type="NCBI Taxonomy" id="635003"/>
    <lineage>
        <taxon>Eukaryota</taxon>
        <taxon>Sar</taxon>
        <taxon>Stramenopiles</taxon>
        <taxon>Ochrophyta</taxon>
        <taxon>Bacillariophyta</taxon>
        <taxon>Bacillariophyceae</taxon>
        <taxon>Bacillariophycidae</taxon>
        <taxon>Bacillariales</taxon>
        <taxon>Bacillariaceae</taxon>
        <taxon>Fragilariopsis</taxon>
    </lineage>
</organism>
<dbReference type="Gene3D" id="1.10.10.10">
    <property type="entry name" value="Winged helix-like DNA-binding domain superfamily/Winged helix DNA-binding domain"/>
    <property type="match status" value="2"/>
</dbReference>
<dbReference type="CDD" id="cd06171">
    <property type="entry name" value="Sigma70_r4"/>
    <property type="match status" value="1"/>
</dbReference>
<gene>
    <name evidence="7" type="ORF">FRACYDRAFT_150855</name>
</gene>
<dbReference type="InterPro" id="IPR007624">
    <property type="entry name" value="RNA_pol_sigma70_r3"/>
</dbReference>
<dbReference type="GO" id="GO:0003677">
    <property type="term" value="F:DNA binding"/>
    <property type="evidence" value="ECO:0007669"/>
    <property type="project" value="UniProtKB-KW"/>
</dbReference>
<evidence type="ECO:0000256" key="4">
    <source>
        <dbReference type="ARBA" id="ARBA00023125"/>
    </source>
</evidence>
<dbReference type="PRINTS" id="PR00046">
    <property type="entry name" value="SIGMA70FCT"/>
</dbReference>
<dbReference type="InterPro" id="IPR007627">
    <property type="entry name" value="RNA_pol_sigma70_r2"/>
</dbReference>
<evidence type="ECO:0000256" key="1">
    <source>
        <dbReference type="ARBA" id="ARBA00007788"/>
    </source>
</evidence>
<accession>A0A1E7F5Q4</accession>
<protein>
    <submittedName>
        <fullName evidence="7">Sigma2 domain of RNA polymerase sigma factor</fullName>
    </submittedName>
</protein>
<dbReference type="InterPro" id="IPR013324">
    <property type="entry name" value="RNA_pol_sigma_r3/r4-like"/>
</dbReference>
<evidence type="ECO:0000256" key="3">
    <source>
        <dbReference type="ARBA" id="ARBA00023082"/>
    </source>
</evidence>
<comment type="similarity">
    <text evidence="1">Belongs to the sigma-70 factor family.</text>
</comment>
<sequence>LLTHDEEREITYSIRDLHKAVKIRDELEDDEFPTEEDWAKACGLEVMVLRRIMSKGQEARTVLVSANAGLVTSIAKRHYHALKQATDAMGGVGTILTLQDMIQEGNFGLMKAAERFEPERGWRFSTYATYWIRQRILRSISDSSRVIRLPAHVTATLQKLNRARKEMAAEIGRVPSDPELAHYMKISVDKLRKINDKARSVVSLESPLRQGTNHKAEMDQRTIGDFIASDAPTPEDDFQHRSLQRDIRAVINELAEREREVLILRFGLDNGESMSTSQTAMRLGITIDRVRYVEARALNKLRSPQRNYRLKDYL</sequence>
<keyword evidence="5" id="KW-0804">Transcription</keyword>
<dbReference type="SUPFAM" id="SSF88946">
    <property type="entry name" value="Sigma2 domain of RNA polymerase sigma factors"/>
    <property type="match status" value="1"/>
</dbReference>
<dbReference type="InterPro" id="IPR013325">
    <property type="entry name" value="RNA_pol_sigma_r2"/>
</dbReference>
<dbReference type="InterPro" id="IPR036388">
    <property type="entry name" value="WH-like_DNA-bd_sf"/>
</dbReference>
<feature type="domain" description="RNA polymerase sigma-70" evidence="6">
    <location>
        <begin position="100"/>
        <end position="113"/>
    </location>
</feature>
<dbReference type="SUPFAM" id="SSF88659">
    <property type="entry name" value="Sigma3 and sigma4 domains of RNA polymerase sigma factors"/>
    <property type="match status" value="2"/>
</dbReference>
<feature type="non-terminal residue" evidence="7">
    <location>
        <position position="314"/>
    </location>
</feature>
<evidence type="ECO:0000256" key="5">
    <source>
        <dbReference type="ARBA" id="ARBA00023163"/>
    </source>
</evidence>
<dbReference type="Proteomes" id="UP000095751">
    <property type="component" value="Unassembled WGS sequence"/>
</dbReference>
<dbReference type="GO" id="GO:0006352">
    <property type="term" value="P:DNA-templated transcription initiation"/>
    <property type="evidence" value="ECO:0007669"/>
    <property type="project" value="InterPro"/>
</dbReference>
<keyword evidence="8" id="KW-1185">Reference proteome</keyword>
<reference evidence="7 8" key="1">
    <citation type="submission" date="2016-09" db="EMBL/GenBank/DDBJ databases">
        <title>Extensive genetic diversity and differential bi-allelic expression allows diatom success in the polar Southern Ocean.</title>
        <authorList>
            <consortium name="DOE Joint Genome Institute"/>
            <person name="Mock T."/>
            <person name="Otillar R.P."/>
            <person name="Strauss J."/>
            <person name="Dupont C."/>
            <person name="Frickenhaus S."/>
            <person name="Maumus F."/>
            <person name="Mcmullan M."/>
            <person name="Sanges R."/>
            <person name="Schmutz J."/>
            <person name="Toseland A."/>
            <person name="Valas R."/>
            <person name="Veluchamy A."/>
            <person name="Ward B.J."/>
            <person name="Allen A."/>
            <person name="Barry K."/>
            <person name="Falciatore A."/>
            <person name="Ferrante M."/>
            <person name="Fortunato A.E."/>
            <person name="Gloeckner G."/>
            <person name="Gruber A."/>
            <person name="Hipkin R."/>
            <person name="Janech M."/>
            <person name="Kroth P."/>
            <person name="Leese F."/>
            <person name="Lindquist E."/>
            <person name="Lyon B.R."/>
            <person name="Martin J."/>
            <person name="Mayer C."/>
            <person name="Parker M."/>
            <person name="Quesneville H."/>
            <person name="Raymond J."/>
            <person name="Uhlig C."/>
            <person name="Valentin K.U."/>
            <person name="Worden A.Z."/>
            <person name="Armbrust E.V."/>
            <person name="Bowler C."/>
            <person name="Green B."/>
            <person name="Moulton V."/>
            <person name="Van Oosterhout C."/>
            <person name="Grigoriev I."/>
        </authorList>
    </citation>
    <scope>NUCLEOTIDE SEQUENCE [LARGE SCALE GENOMIC DNA]</scope>
    <source>
        <strain evidence="7 8">CCMP1102</strain>
    </source>
</reference>
<dbReference type="InterPro" id="IPR050239">
    <property type="entry name" value="Sigma-70_RNA_pol_init_factors"/>
</dbReference>
<dbReference type="Pfam" id="PF04542">
    <property type="entry name" value="Sigma70_r2"/>
    <property type="match status" value="1"/>
</dbReference>
<dbReference type="Pfam" id="PF04545">
    <property type="entry name" value="Sigma70_r4"/>
    <property type="match status" value="1"/>
</dbReference>
<dbReference type="NCBIfam" id="TIGR02937">
    <property type="entry name" value="sigma70-ECF"/>
    <property type="match status" value="1"/>
</dbReference>
<evidence type="ECO:0000313" key="8">
    <source>
        <dbReference type="Proteomes" id="UP000095751"/>
    </source>
</evidence>
<dbReference type="Pfam" id="PF04539">
    <property type="entry name" value="Sigma70_r3"/>
    <property type="match status" value="1"/>
</dbReference>
<proteinExistence type="inferred from homology"/>
<dbReference type="AlphaFoldDB" id="A0A1E7F5Q4"/>
<evidence type="ECO:0000313" key="7">
    <source>
        <dbReference type="EMBL" id="OEU13518.1"/>
    </source>
</evidence>
<dbReference type="OrthoDB" id="201574at2759"/>
<dbReference type="InterPro" id="IPR014284">
    <property type="entry name" value="RNA_pol_sigma-70_dom"/>
</dbReference>
<keyword evidence="4" id="KW-0238">DNA-binding</keyword>
<evidence type="ECO:0000256" key="2">
    <source>
        <dbReference type="ARBA" id="ARBA00023015"/>
    </source>
</evidence>
<dbReference type="InterPro" id="IPR000943">
    <property type="entry name" value="RNA_pol_sigma70"/>
</dbReference>
<dbReference type="Gene3D" id="1.10.601.10">
    <property type="entry name" value="RNA Polymerase Primary Sigma Factor"/>
    <property type="match status" value="1"/>
</dbReference>
<dbReference type="GO" id="GO:0016987">
    <property type="term" value="F:sigma factor activity"/>
    <property type="evidence" value="ECO:0007669"/>
    <property type="project" value="UniProtKB-KW"/>
</dbReference>
<keyword evidence="3" id="KW-0731">Sigma factor</keyword>
<name>A0A1E7F5Q4_9STRA</name>
<dbReference type="KEGG" id="fcy:FRACYDRAFT_150855"/>
<dbReference type="PANTHER" id="PTHR30603">
    <property type="entry name" value="RNA POLYMERASE SIGMA FACTOR RPO"/>
    <property type="match status" value="1"/>
</dbReference>
<keyword evidence="2" id="KW-0805">Transcription regulation</keyword>
<dbReference type="PROSITE" id="PS00715">
    <property type="entry name" value="SIGMA70_1"/>
    <property type="match status" value="1"/>
</dbReference>